<evidence type="ECO:0000256" key="1">
    <source>
        <dbReference type="ARBA" id="ARBA00001478"/>
    </source>
</evidence>
<sequence>MNLLNIQKFIKNIRKGEKIMKSEYTIIFISPEMIIPELEETALGANFRGGLGILAGDICEGLAKQKIKAIAITPLYSRHWMTKENIDYGKTPAKEVFKAKPLAHFGEASILKTDRAGIDHYGILQKEIFDELYTADRGNRLSQEVLLGHVSVAVIKQLKIKPDIIWIQEGHSSIIVPVAKEDAYFKNTKYLFTTHTPVPEGMEKFFGDRFHELKIHEKYHYVFVKDGVIDMTRASMILADKVNAVSEEHFEQTKKMFPEFINKITWVTNGSSRDLWLSPCIKKYKDINFVQLEKIHLKNKNELCEFLQKKSGILLDIQKPILSWVRRIAWYKQQNPMLAPIIDAICAERNEIVSTPLGRLNGLGFQVFGAGQAHESDSTCLGWMADFHNWMTDKQKGKSIFLPQYGMELLQRAAWGSDVWFSCPLPGMEACGTSEMRATENGVPVLTTYGGGAREYIEEYNMVTGEGNGFFIEPYQPISAYYKLKFISDLYYDYILNGNNRWLMLKHHTFKTGKKLDVLPMIEKYEKIFEELLLK</sequence>
<proteinExistence type="predicted"/>
<organism evidence="6 7">
    <name type="scientific">Candidatus Falkowbacteria bacterium RIFOXYD2_FULL_34_120</name>
    <dbReference type="NCBI Taxonomy" id="1798007"/>
    <lineage>
        <taxon>Bacteria</taxon>
        <taxon>Candidatus Falkowiibacteriota</taxon>
    </lineage>
</organism>
<comment type="caution">
    <text evidence="6">The sequence shown here is derived from an EMBL/GenBank/DDBJ whole genome shotgun (WGS) entry which is preliminary data.</text>
</comment>
<keyword evidence="3" id="KW-0328">Glycosyltransferase</keyword>
<dbReference type="Proteomes" id="UP000177579">
    <property type="component" value="Unassembled WGS sequence"/>
</dbReference>
<dbReference type="AlphaFoldDB" id="A0A1F5TSA2"/>
<dbReference type="PANTHER" id="PTHR42655:SF1">
    <property type="entry name" value="GLYCOGEN PHOSPHORYLASE"/>
    <property type="match status" value="1"/>
</dbReference>
<evidence type="ECO:0000259" key="5">
    <source>
        <dbReference type="Pfam" id="PF08323"/>
    </source>
</evidence>
<dbReference type="SUPFAM" id="SSF53756">
    <property type="entry name" value="UDP-Glycosyltransferase/glycogen phosphorylase"/>
    <property type="match status" value="1"/>
</dbReference>
<name>A0A1F5TSA2_9BACT</name>
<evidence type="ECO:0000313" key="6">
    <source>
        <dbReference type="EMBL" id="OGF41698.1"/>
    </source>
</evidence>
<keyword evidence="4" id="KW-0808">Transferase</keyword>
<feature type="domain" description="Starch synthase catalytic" evidence="5">
    <location>
        <begin position="49"/>
        <end position="252"/>
    </location>
</feature>
<evidence type="ECO:0000256" key="4">
    <source>
        <dbReference type="ARBA" id="ARBA00022679"/>
    </source>
</evidence>
<evidence type="ECO:0000313" key="7">
    <source>
        <dbReference type="Proteomes" id="UP000177579"/>
    </source>
</evidence>
<dbReference type="EC" id="2.4.1.21" evidence="2"/>
<gene>
    <name evidence="6" type="ORF">A2531_06040</name>
</gene>
<dbReference type="Gene3D" id="3.40.50.2000">
    <property type="entry name" value="Glycogen Phosphorylase B"/>
    <property type="match status" value="1"/>
</dbReference>
<accession>A0A1F5TSA2</accession>
<dbReference type="GO" id="GO:0009011">
    <property type="term" value="F:alpha-1,4-glucan glucosyltransferase (ADP-glucose donor) activity"/>
    <property type="evidence" value="ECO:0007669"/>
    <property type="project" value="UniProtKB-EC"/>
</dbReference>
<dbReference type="PANTHER" id="PTHR42655">
    <property type="entry name" value="GLYCOGEN PHOSPHORYLASE"/>
    <property type="match status" value="1"/>
</dbReference>
<evidence type="ECO:0000256" key="2">
    <source>
        <dbReference type="ARBA" id="ARBA00012588"/>
    </source>
</evidence>
<comment type="catalytic activity">
    <reaction evidence="1">
        <text>[(1-&gt;4)-alpha-D-glucosyl](n) + ADP-alpha-D-glucose = [(1-&gt;4)-alpha-D-glucosyl](n+1) + ADP + H(+)</text>
        <dbReference type="Rhea" id="RHEA:18189"/>
        <dbReference type="Rhea" id="RHEA-COMP:9584"/>
        <dbReference type="Rhea" id="RHEA-COMP:9587"/>
        <dbReference type="ChEBI" id="CHEBI:15378"/>
        <dbReference type="ChEBI" id="CHEBI:15444"/>
        <dbReference type="ChEBI" id="CHEBI:57498"/>
        <dbReference type="ChEBI" id="CHEBI:456216"/>
        <dbReference type="EC" id="2.4.1.21"/>
    </reaction>
</comment>
<protein>
    <recommendedName>
        <fullName evidence="2">starch synthase</fullName>
        <ecNumber evidence="2">2.4.1.21</ecNumber>
    </recommendedName>
</protein>
<reference evidence="6 7" key="1">
    <citation type="journal article" date="2016" name="Nat. Commun.">
        <title>Thousands of microbial genomes shed light on interconnected biogeochemical processes in an aquifer system.</title>
        <authorList>
            <person name="Anantharaman K."/>
            <person name="Brown C.T."/>
            <person name="Hug L.A."/>
            <person name="Sharon I."/>
            <person name="Castelle C.J."/>
            <person name="Probst A.J."/>
            <person name="Thomas B.C."/>
            <person name="Singh A."/>
            <person name="Wilkins M.J."/>
            <person name="Karaoz U."/>
            <person name="Brodie E.L."/>
            <person name="Williams K.H."/>
            <person name="Hubbard S.S."/>
            <person name="Banfield J.F."/>
        </authorList>
    </citation>
    <scope>NUCLEOTIDE SEQUENCE [LARGE SCALE GENOMIC DNA]</scope>
</reference>
<dbReference type="EMBL" id="MFGO01000006">
    <property type="protein sequence ID" value="OGF41698.1"/>
    <property type="molecule type" value="Genomic_DNA"/>
</dbReference>
<dbReference type="Pfam" id="PF08323">
    <property type="entry name" value="Glyco_transf_5"/>
    <property type="match status" value="1"/>
</dbReference>
<evidence type="ECO:0000256" key="3">
    <source>
        <dbReference type="ARBA" id="ARBA00022676"/>
    </source>
</evidence>
<dbReference type="InterPro" id="IPR013534">
    <property type="entry name" value="Starch_synth_cat_dom"/>
</dbReference>
<dbReference type="InterPro" id="IPR052182">
    <property type="entry name" value="Glycogen/Maltodextrin_Phosph"/>
</dbReference>